<dbReference type="PANTHER" id="PTHR32382">
    <property type="entry name" value="FASCICLIN-LIKE ARABINOGALACTAN PROTEIN"/>
    <property type="match status" value="1"/>
</dbReference>
<sequence length="275" mass="28350">MSPSTILAVSVVLLLSTATSAFNVTRILDQYPEFSVYNGLLTTTGLIGDVNSRRAITVLALTNDNIGELANRPEDVQKRLLSTHIVLDYYDVLKLNKLRDTKTILTTLYQSTGVADDMQGFLDVIHKADGSIVFGSAMKGAPHDIKLLGSVASQPYNISVLSISKPIFAPGIDGSYKPVSAPPPKAAAAPANKVPPPAVAESPEEEVADAPAEADGPVASDAPADAPAADAPADAPVADGPSADAADQTKPKSAAGKHVVSGLSLGFVMALASLL</sequence>
<organism evidence="14 15">
    <name type="scientific">Dorcoceras hygrometricum</name>
    <dbReference type="NCBI Taxonomy" id="472368"/>
    <lineage>
        <taxon>Eukaryota</taxon>
        <taxon>Viridiplantae</taxon>
        <taxon>Streptophyta</taxon>
        <taxon>Embryophyta</taxon>
        <taxon>Tracheophyta</taxon>
        <taxon>Spermatophyta</taxon>
        <taxon>Magnoliopsida</taxon>
        <taxon>eudicotyledons</taxon>
        <taxon>Gunneridae</taxon>
        <taxon>Pentapetalae</taxon>
        <taxon>asterids</taxon>
        <taxon>lamiids</taxon>
        <taxon>Lamiales</taxon>
        <taxon>Gesneriaceae</taxon>
        <taxon>Didymocarpoideae</taxon>
        <taxon>Trichosporeae</taxon>
        <taxon>Loxocarpinae</taxon>
        <taxon>Dorcoceras</taxon>
    </lineage>
</organism>
<keyword evidence="15" id="KW-1185">Reference proteome</keyword>
<keyword evidence="7" id="KW-0472">Membrane</keyword>
<evidence type="ECO:0000256" key="9">
    <source>
        <dbReference type="ARBA" id="ARBA00023288"/>
    </source>
</evidence>
<evidence type="ECO:0000256" key="10">
    <source>
        <dbReference type="ARBA" id="ARBA00024686"/>
    </source>
</evidence>
<name>A0A2Z7AXJ9_9LAMI</name>
<evidence type="ECO:0000313" key="14">
    <source>
        <dbReference type="EMBL" id="KZV23962.1"/>
    </source>
</evidence>
<keyword evidence="3" id="KW-1003">Cell membrane</keyword>
<evidence type="ECO:0000256" key="4">
    <source>
        <dbReference type="ARBA" id="ARBA00022622"/>
    </source>
</evidence>
<dbReference type="Gene3D" id="2.30.180.10">
    <property type="entry name" value="FAS1 domain"/>
    <property type="match status" value="1"/>
</dbReference>
<evidence type="ECO:0000256" key="6">
    <source>
        <dbReference type="ARBA" id="ARBA00022974"/>
    </source>
</evidence>
<feature type="compositionally biased region" description="Low complexity" evidence="11">
    <location>
        <begin position="209"/>
        <end position="246"/>
    </location>
</feature>
<accession>A0A2Z7AXJ9</accession>
<dbReference type="GO" id="GO:0005886">
    <property type="term" value="C:plasma membrane"/>
    <property type="evidence" value="ECO:0007669"/>
    <property type="project" value="UniProtKB-SubCell"/>
</dbReference>
<comment type="subcellular location">
    <subcellularLocation>
        <location evidence="1">Cell membrane</location>
        <topology evidence="1">Lipid-anchor</topology>
        <topology evidence="1">GPI-anchor</topology>
    </subcellularLocation>
</comment>
<evidence type="ECO:0000256" key="3">
    <source>
        <dbReference type="ARBA" id="ARBA00022475"/>
    </source>
</evidence>
<dbReference type="PANTHER" id="PTHR32382:SF6">
    <property type="entry name" value="FASCICLIN-LIKE ARABINOGALACTAN PROTEIN 14"/>
    <property type="match status" value="1"/>
</dbReference>
<dbReference type="InterPro" id="IPR000782">
    <property type="entry name" value="FAS1_domain"/>
</dbReference>
<gene>
    <name evidence="14" type="ORF">F511_26664</name>
</gene>
<feature type="domain" description="FAS1" evidence="13">
    <location>
        <begin position="21"/>
        <end position="132"/>
    </location>
</feature>
<keyword evidence="9" id="KW-0449">Lipoprotein</keyword>
<dbReference type="InterPro" id="IPR033254">
    <property type="entry name" value="Plant_FLA"/>
</dbReference>
<comment type="function">
    <text evidence="10">May be a cell surface adhesion protein.</text>
</comment>
<dbReference type="GO" id="GO:0098552">
    <property type="term" value="C:side of membrane"/>
    <property type="evidence" value="ECO:0007669"/>
    <property type="project" value="UniProtKB-KW"/>
</dbReference>
<feature type="region of interest" description="Disordered" evidence="11">
    <location>
        <begin position="180"/>
        <end position="254"/>
    </location>
</feature>
<evidence type="ECO:0000256" key="2">
    <source>
        <dbReference type="ARBA" id="ARBA00007843"/>
    </source>
</evidence>
<keyword evidence="4" id="KW-0336">GPI-anchor</keyword>
<feature type="chain" id="PRO_5016373720" evidence="12">
    <location>
        <begin position="22"/>
        <end position="275"/>
    </location>
</feature>
<evidence type="ECO:0000256" key="12">
    <source>
        <dbReference type="SAM" id="SignalP"/>
    </source>
</evidence>
<comment type="similarity">
    <text evidence="2">Belongs to the fasciclin-like AGP family.</text>
</comment>
<dbReference type="Proteomes" id="UP000250235">
    <property type="component" value="Unassembled WGS sequence"/>
</dbReference>
<evidence type="ECO:0000313" key="15">
    <source>
        <dbReference type="Proteomes" id="UP000250235"/>
    </source>
</evidence>
<dbReference type="OrthoDB" id="694090at2759"/>
<keyword evidence="6" id="KW-0654">Proteoglycan</keyword>
<reference evidence="14 15" key="1">
    <citation type="journal article" date="2015" name="Proc. Natl. Acad. Sci. U.S.A.">
        <title>The resurrection genome of Boea hygrometrica: A blueprint for survival of dehydration.</title>
        <authorList>
            <person name="Xiao L."/>
            <person name="Yang G."/>
            <person name="Zhang L."/>
            <person name="Yang X."/>
            <person name="Zhao S."/>
            <person name="Ji Z."/>
            <person name="Zhou Q."/>
            <person name="Hu M."/>
            <person name="Wang Y."/>
            <person name="Chen M."/>
            <person name="Xu Y."/>
            <person name="Jin H."/>
            <person name="Xiao X."/>
            <person name="Hu G."/>
            <person name="Bao F."/>
            <person name="Hu Y."/>
            <person name="Wan P."/>
            <person name="Li L."/>
            <person name="Deng X."/>
            <person name="Kuang T."/>
            <person name="Xiang C."/>
            <person name="Zhu J.K."/>
            <person name="Oliver M.J."/>
            <person name="He Y."/>
        </authorList>
    </citation>
    <scope>NUCLEOTIDE SEQUENCE [LARGE SCALE GENOMIC DNA]</scope>
    <source>
        <strain evidence="15">cv. XS01</strain>
    </source>
</reference>
<dbReference type="FunFam" id="2.30.180.10:FF:000015">
    <property type="entry name" value="Fasciclin-like arabinogalactan protein 3"/>
    <property type="match status" value="1"/>
</dbReference>
<dbReference type="EMBL" id="KV013329">
    <property type="protein sequence ID" value="KZV23962.1"/>
    <property type="molecule type" value="Genomic_DNA"/>
</dbReference>
<dbReference type="InterPro" id="IPR036378">
    <property type="entry name" value="FAS1_dom_sf"/>
</dbReference>
<dbReference type="AlphaFoldDB" id="A0A2Z7AXJ9"/>
<dbReference type="SUPFAM" id="SSF82153">
    <property type="entry name" value="FAS1 domain"/>
    <property type="match status" value="1"/>
</dbReference>
<protein>
    <submittedName>
        <fullName evidence="14">Surface family protein</fullName>
    </submittedName>
</protein>
<evidence type="ECO:0000256" key="11">
    <source>
        <dbReference type="SAM" id="MobiDB-lite"/>
    </source>
</evidence>
<evidence type="ECO:0000256" key="8">
    <source>
        <dbReference type="ARBA" id="ARBA00023180"/>
    </source>
</evidence>
<dbReference type="PROSITE" id="PS50213">
    <property type="entry name" value="FAS1"/>
    <property type="match status" value="1"/>
</dbReference>
<feature type="signal peptide" evidence="12">
    <location>
        <begin position="1"/>
        <end position="21"/>
    </location>
</feature>
<proteinExistence type="inferred from homology"/>
<keyword evidence="5 12" id="KW-0732">Signal</keyword>
<evidence type="ECO:0000259" key="13">
    <source>
        <dbReference type="PROSITE" id="PS50213"/>
    </source>
</evidence>
<keyword evidence="8" id="KW-0325">Glycoprotein</keyword>
<evidence type="ECO:0000256" key="5">
    <source>
        <dbReference type="ARBA" id="ARBA00022729"/>
    </source>
</evidence>
<evidence type="ECO:0000256" key="7">
    <source>
        <dbReference type="ARBA" id="ARBA00023136"/>
    </source>
</evidence>
<evidence type="ECO:0000256" key="1">
    <source>
        <dbReference type="ARBA" id="ARBA00004609"/>
    </source>
</evidence>